<protein>
    <recommendedName>
        <fullName evidence="6">Choline/carnitine acyltransferase domain-containing protein</fullName>
    </recommendedName>
</protein>
<dbReference type="AlphaFoldDB" id="G0W4Q8"/>
<dbReference type="RefSeq" id="XP_003668039.1">
    <property type="nucleotide sequence ID" value="XM_003667991.1"/>
</dbReference>
<sequence>MTDKKIHPTAVTAALTPDTASKPLNERLPIPPLEDTLQRFLARIEPLQDEKQNRKTKKIVNSVENIDLLKTLHEKLLQYDTNLANLKPESSFIEQFWYDSYLEYDASVVLNVNPFFQLQDDPTITKEEILENGPYGCHTLQIKRTSKLVISILKFIKQIRHNTLKPDLVRGGKSLSMDQYDKLFGSSRIPPGPGEQTCHLQTDTTSHHVIIMYKSQFYWFDVLDVNNEPIFETSDELEWNLYSIIMDVEKHKHHDEEENLLPFGVFTTESRRVWSNIRDYIFHANDSTNWKNLKIIDSALFVICLDDVIFGAEDNDELAKSMLCGTSKIELDQQKSTVPLNIQSGTCLNRWYDKLQLIVTKNGKAGFNFEHTGIDGHTVLRLATDIYTDSILSFAREITKDVPDIFEAQMGSNNNKHHHHNQKQFGVETKTPNKANLITIPRTLEWKIDKFLLSSLHFAETRISDLISQYEFVTLDFEKFGSFHIKSVFKCSPDAFVQQIFQIAYYALYGKFETTYEPAMTKLFQNGRTEAIRSVTPFSKRFVKSLFDKNATDEQRKQFLQESCKEHSKITRECSMGLGQDRHLYALYCVWNEWYKDTLPLPPIFKDRSWTLLNTNVLSTSNCGNPCLKNFGFGPVTANGFGIGYVIRDNSISIVVSSRHRQTKRFASLMEKSFLEIDHIFSKDYKTDQDNYLMGMHNKNDGNLTHNKSEDLKYLLSGYDYFDVSVSG</sequence>
<dbReference type="Proteomes" id="UP000000689">
    <property type="component" value="Chromosome 1"/>
</dbReference>
<keyword evidence="8" id="KW-1185">Reference proteome</keyword>
<dbReference type="eggNOG" id="KOG3719">
    <property type="taxonomic scope" value="Eukaryota"/>
</dbReference>
<dbReference type="InterPro" id="IPR042231">
    <property type="entry name" value="Cho/carn_acyl_trans_2"/>
</dbReference>
<name>G0W4Q8_NAUDC</name>
<evidence type="ECO:0000259" key="6">
    <source>
        <dbReference type="Pfam" id="PF00755"/>
    </source>
</evidence>
<dbReference type="GO" id="GO:0009437">
    <property type="term" value="P:carnitine metabolic process"/>
    <property type="evidence" value="ECO:0007669"/>
    <property type="project" value="EnsemblFungi"/>
</dbReference>
<dbReference type="Gene3D" id="3.30.559.70">
    <property type="entry name" value="Choline/Carnitine o-acyltransferase, domain 2"/>
    <property type="match status" value="1"/>
</dbReference>
<dbReference type="KEGG" id="ndi:NDAI_0A06420"/>
<dbReference type="EMBL" id="HE580267">
    <property type="protein sequence ID" value="CCD22796.1"/>
    <property type="molecule type" value="Genomic_DNA"/>
</dbReference>
<dbReference type="PANTHER" id="PTHR22589:SF29">
    <property type="entry name" value="MITOCHONDRIAL CARNITINE O-ACETYLTRANSFERASE-RELATED"/>
    <property type="match status" value="1"/>
</dbReference>
<feature type="domain" description="Choline/carnitine acyltransferase" evidence="6">
    <location>
        <begin position="28"/>
        <end position="671"/>
    </location>
</feature>
<dbReference type="HOGENOM" id="CLU_013513_4_0_1"/>
<comment type="similarity">
    <text evidence="1 5">Belongs to the carnitine/choline acetyltransferase family.</text>
</comment>
<evidence type="ECO:0000256" key="4">
    <source>
        <dbReference type="PIRSR" id="PIRSR600542-1"/>
    </source>
</evidence>
<evidence type="ECO:0000256" key="1">
    <source>
        <dbReference type="ARBA" id="ARBA00005232"/>
    </source>
</evidence>
<dbReference type="OMA" id="HILVMRR"/>
<evidence type="ECO:0000313" key="7">
    <source>
        <dbReference type="EMBL" id="CCD22796.1"/>
    </source>
</evidence>
<keyword evidence="3 5" id="KW-0012">Acyltransferase</keyword>
<dbReference type="Pfam" id="PF00755">
    <property type="entry name" value="Carn_acyltransf"/>
    <property type="match status" value="1"/>
</dbReference>
<dbReference type="InterPro" id="IPR023213">
    <property type="entry name" value="CAT-like_dom_sf"/>
</dbReference>
<dbReference type="Gene3D" id="3.30.559.10">
    <property type="entry name" value="Chloramphenicol acetyltransferase-like domain"/>
    <property type="match status" value="1"/>
</dbReference>
<reference evidence="7 8" key="1">
    <citation type="journal article" date="2011" name="Proc. Natl. Acad. Sci. U.S.A.">
        <title>Evolutionary erosion of yeast sex chromosomes by mating-type switching accidents.</title>
        <authorList>
            <person name="Gordon J.L."/>
            <person name="Armisen D."/>
            <person name="Proux-Wera E."/>
            <person name="Oheigeartaigh S.S."/>
            <person name="Byrne K.P."/>
            <person name="Wolfe K.H."/>
        </authorList>
    </citation>
    <scope>NUCLEOTIDE SEQUENCE [LARGE SCALE GENOMIC DNA]</scope>
    <source>
        <strain evidence="8">ATCC 10597 / BCRC 20456 / CBS 421 / NBRC 0211 / NRRL Y-12639</strain>
    </source>
</reference>
<dbReference type="GeneID" id="11495513"/>
<dbReference type="InterPro" id="IPR039551">
    <property type="entry name" value="Cho/carn_acyl_trans"/>
</dbReference>
<evidence type="ECO:0000256" key="5">
    <source>
        <dbReference type="RuleBase" id="RU003801"/>
    </source>
</evidence>
<feature type="active site" description="Proton acceptor" evidence="4">
    <location>
        <position position="371"/>
    </location>
</feature>
<dbReference type="STRING" id="1071378.G0W4Q8"/>
<accession>G0W4Q8</accession>
<dbReference type="InterPro" id="IPR000542">
    <property type="entry name" value="Carn_acyl_trans"/>
</dbReference>
<dbReference type="SUPFAM" id="SSF52777">
    <property type="entry name" value="CoA-dependent acyltransferases"/>
    <property type="match status" value="2"/>
</dbReference>
<dbReference type="PANTHER" id="PTHR22589">
    <property type="entry name" value="CARNITINE O-ACYLTRANSFERASE"/>
    <property type="match status" value="1"/>
</dbReference>
<proteinExistence type="inferred from homology"/>
<dbReference type="FunFam" id="3.30.559.70:FF:000003">
    <property type="entry name" value="Carnitine acetyl transferase FacC"/>
    <property type="match status" value="1"/>
</dbReference>
<evidence type="ECO:0000313" key="8">
    <source>
        <dbReference type="Proteomes" id="UP000000689"/>
    </source>
</evidence>
<keyword evidence="2 5" id="KW-0808">Transferase</keyword>
<dbReference type="GO" id="GO:0005739">
    <property type="term" value="C:mitochondrion"/>
    <property type="evidence" value="ECO:0007669"/>
    <property type="project" value="EnsemblFungi"/>
</dbReference>
<dbReference type="OrthoDB" id="240216at2759"/>
<dbReference type="GO" id="GO:0004092">
    <property type="term" value="F:carnitine O-acetyltransferase activity"/>
    <property type="evidence" value="ECO:0007669"/>
    <property type="project" value="TreeGrafter"/>
</dbReference>
<dbReference type="FunFam" id="3.30.559.10:FF:000019">
    <property type="entry name" value="Carnitine acetyl transferase"/>
    <property type="match status" value="1"/>
</dbReference>
<dbReference type="PROSITE" id="PS00440">
    <property type="entry name" value="ACYLTRANSF_C_2"/>
    <property type="match status" value="1"/>
</dbReference>
<organism evidence="7 8">
    <name type="scientific">Naumovozyma dairenensis (strain ATCC 10597 / BCRC 20456 / CBS 421 / NBRC 0211 / NRRL Y-12639)</name>
    <name type="common">Saccharomyces dairenensis</name>
    <dbReference type="NCBI Taxonomy" id="1071378"/>
    <lineage>
        <taxon>Eukaryota</taxon>
        <taxon>Fungi</taxon>
        <taxon>Dikarya</taxon>
        <taxon>Ascomycota</taxon>
        <taxon>Saccharomycotina</taxon>
        <taxon>Saccharomycetes</taxon>
        <taxon>Saccharomycetales</taxon>
        <taxon>Saccharomycetaceae</taxon>
        <taxon>Naumovozyma</taxon>
    </lineage>
</organism>
<evidence type="ECO:0000256" key="2">
    <source>
        <dbReference type="ARBA" id="ARBA00022679"/>
    </source>
</evidence>
<evidence type="ECO:0000256" key="3">
    <source>
        <dbReference type="ARBA" id="ARBA00023315"/>
    </source>
</evidence>
<gene>
    <name evidence="7" type="primary">NDAI0A06420</name>
    <name evidence="7" type="ordered locus">NDAI_0A06420</name>
</gene>